<dbReference type="InterPro" id="IPR014248">
    <property type="entry name" value="Spore_coat_assembly_SafA"/>
</dbReference>
<dbReference type="AlphaFoldDB" id="A0A1H8NK96"/>
<sequence length="197" mass="22543">MLKILALSALFTMLFPIFLLAESEYNVKKGDSLWKIAQKYDLGVTEVIEVNPQINNPNLIYPNEKVQIPTSDAIKHTEHIVIQLTNQLRARHGLSILRPSQRLSVAARFKAADMLEANYFDHKSPTEETIFNLLSEYDISYQRAAENIARGQQTPHQVVQAWLANPEQKANLFADFTHIGVGYIEDGKYWTQLFIKQ</sequence>
<dbReference type="NCBIfam" id="TIGR02899">
    <property type="entry name" value="spore_safA"/>
    <property type="match status" value="1"/>
</dbReference>
<dbReference type="InterPro" id="IPR035940">
    <property type="entry name" value="CAP_sf"/>
</dbReference>
<keyword evidence="3" id="KW-1185">Reference proteome</keyword>
<dbReference type="Gene3D" id="3.40.33.10">
    <property type="entry name" value="CAP"/>
    <property type="match status" value="1"/>
</dbReference>
<dbReference type="InterPro" id="IPR018392">
    <property type="entry name" value="LysM"/>
</dbReference>
<gene>
    <name evidence="2" type="ORF">SAMN04488134_10610</name>
</gene>
<dbReference type="RefSeq" id="WP_091497192.1">
    <property type="nucleotide sequence ID" value="NZ_FODJ01000006.1"/>
</dbReference>
<dbReference type="Pfam" id="PF00188">
    <property type="entry name" value="CAP"/>
    <property type="match status" value="1"/>
</dbReference>
<dbReference type="PANTHER" id="PTHR31157:SF1">
    <property type="entry name" value="SCP DOMAIN-CONTAINING PROTEIN"/>
    <property type="match status" value="1"/>
</dbReference>
<organism evidence="2 3">
    <name type="scientific">Amphibacillus marinus</name>
    <dbReference type="NCBI Taxonomy" id="872970"/>
    <lineage>
        <taxon>Bacteria</taxon>
        <taxon>Bacillati</taxon>
        <taxon>Bacillota</taxon>
        <taxon>Bacilli</taxon>
        <taxon>Bacillales</taxon>
        <taxon>Bacillaceae</taxon>
        <taxon>Amphibacillus</taxon>
    </lineage>
</organism>
<dbReference type="OrthoDB" id="9783944at2"/>
<accession>A0A1H8NK96</accession>
<dbReference type="PANTHER" id="PTHR31157">
    <property type="entry name" value="SCP DOMAIN-CONTAINING PROTEIN"/>
    <property type="match status" value="1"/>
</dbReference>
<dbReference type="CDD" id="cd05379">
    <property type="entry name" value="CAP_bacterial"/>
    <property type="match status" value="1"/>
</dbReference>
<evidence type="ECO:0000259" key="1">
    <source>
        <dbReference type="PROSITE" id="PS51782"/>
    </source>
</evidence>
<dbReference type="PROSITE" id="PS51782">
    <property type="entry name" value="LYSM"/>
    <property type="match status" value="1"/>
</dbReference>
<name>A0A1H8NK96_9BACI</name>
<dbReference type="Proteomes" id="UP000199300">
    <property type="component" value="Unassembled WGS sequence"/>
</dbReference>
<dbReference type="InterPro" id="IPR036779">
    <property type="entry name" value="LysM_dom_sf"/>
</dbReference>
<feature type="domain" description="LysM" evidence="1">
    <location>
        <begin position="23"/>
        <end position="68"/>
    </location>
</feature>
<proteinExistence type="predicted"/>
<dbReference type="InterPro" id="IPR014044">
    <property type="entry name" value="CAP_dom"/>
</dbReference>
<dbReference type="SUPFAM" id="SSF55797">
    <property type="entry name" value="PR-1-like"/>
    <property type="match status" value="1"/>
</dbReference>
<evidence type="ECO:0000313" key="2">
    <source>
        <dbReference type="EMBL" id="SEO29997.1"/>
    </source>
</evidence>
<dbReference type="EMBL" id="FODJ01000006">
    <property type="protein sequence ID" value="SEO29997.1"/>
    <property type="molecule type" value="Genomic_DNA"/>
</dbReference>
<dbReference type="STRING" id="872970.SAMN04488134_10610"/>
<dbReference type="Pfam" id="PF01476">
    <property type="entry name" value="LysM"/>
    <property type="match status" value="1"/>
</dbReference>
<dbReference type="SUPFAM" id="SSF54106">
    <property type="entry name" value="LysM domain"/>
    <property type="match status" value="1"/>
</dbReference>
<dbReference type="SMART" id="SM00257">
    <property type="entry name" value="LysM"/>
    <property type="match status" value="1"/>
</dbReference>
<dbReference type="CDD" id="cd00118">
    <property type="entry name" value="LysM"/>
    <property type="match status" value="1"/>
</dbReference>
<evidence type="ECO:0000313" key="3">
    <source>
        <dbReference type="Proteomes" id="UP000199300"/>
    </source>
</evidence>
<dbReference type="Gene3D" id="3.10.350.10">
    <property type="entry name" value="LysM domain"/>
    <property type="match status" value="1"/>
</dbReference>
<protein>
    <submittedName>
        <fullName evidence="2">Spore coat assembly protein SafA</fullName>
    </submittedName>
</protein>
<reference evidence="2 3" key="1">
    <citation type="submission" date="2016-10" db="EMBL/GenBank/DDBJ databases">
        <authorList>
            <person name="de Groot N.N."/>
        </authorList>
    </citation>
    <scope>NUCLEOTIDE SEQUENCE [LARGE SCALE GENOMIC DNA]</scope>
    <source>
        <strain evidence="2 3">CGMCC 1.10434</strain>
    </source>
</reference>